<dbReference type="SUPFAM" id="SSF53474">
    <property type="entry name" value="alpha/beta-Hydrolases"/>
    <property type="match status" value="1"/>
</dbReference>
<dbReference type="InterPro" id="IPR019819">
    <property type="entry name" value="Carboxylesterase_B_CS"/>
</dbReference>
<dbReference type="Gene3D" id="3.40.50.1820">
    <property type="entry name" value="alpha/beta hydrolase"/>
    <property type="match status" value="1"/>
</dbReference>
<keyword evidence="2 3" id="KW-0378">Hydrolase</keyword>
<sequence length="564" mass="60067">MKVFAALPFLAAHAVIAALAAPPVATIGQGTITGFTNGTTGVDSFLGMPYALPPVRFSRPQPAPDGYGAVTATQFGPACVQPGVPDSQEDCLTINVFRPAGTSASAKLPVSIFIHGGSWVSGSSQQYIGDTFVKDAAAAGKPFILVTHNYRLGIYGYTGGDSYNNEVQKGNATLNAGYWDQRLAQLWVTKNIAAFGGDPSKVTLMGQSAGAFSVGAHLTFKANQDASQRPFRAAIMNSGVQYPVVLPASHSTMSRTYSSLLNYTGCSSLSSSTSLACLRNVSSAALATANAKIIAGGGLVIGLLAVMPVLDGDFLPSSPNKLLKAGQFADVPTLTGDVNDEGTIFAPNNTSTDAIFRIATTVILDSNPLPDPLAIKVLNQVDFLYPDDQTQGSPYVNGPTQVSQGVTNAADPFFPSPPDNQYKRFAALFGDVVFQANRRLLLQNIKSGTPAWSYIVRQIDLGYPLAKGCAHGYDLPYLFGQQPYYASPALYEPLAQRMRKAWASFITDLDPRTAESLNWPQYDATTSKTLYQFQGLNETLVTDSYRQTQIVYLTSDEAATVFSS</sequence>
<dbReference type="Proteomes" id="UP001176521">
    <property type="component" value="Unassembled WGS sequence"/>
</dbReference>
<dbReference type="EMBL" id="JAPDMQ010000277">
    <property type="protein sequence ID" value="KAK0528339.1"/>
    <property type="molecule type" value="Genomic_DNA"/>
</dbReference>
<name>A0AAN6JJ66_9BASI</name>
<dbReference type="EC" id="3.1.1.-" evidence="3"/>
<protein>
    <recommendedName>
        <fullName evidence="3">Carboxylic ester hydrolase</fullName>
        <ecNumber evidence="3">3.1.1.-</ecNumber>
    </recommendedName>
</protein>
<organism evidence="5 6">
    <name type="scientific">Tilletia horrida</name>
    <dbReference type="NCBI Taxonomy" id="155126"/>
    <lineage>
        <taxon>Eukaryota</taxon>
        <taxon>Fungi</taxon>
        <taxon>Dikarya</taxon>
        <taxon>Basidiomycota</taxon>
        <taxon>Ustilaginomycotina</taxon>
        <taxon>Exobasidiomycetes</taxon>
        <taxon>Tilletiales</taxon>
        <taxon>Tilletiaceae</taxon>
        <taxon>Tilletia</taxon>
    </lineage>
</organism>
<feature type="domain" description="Carboxylesterase type B" evidence="4">
    <location>
        <begin position="23"/>
        <end position="548"/>
    </location>
</feature>
<dbReference type="InterPro" id="IPR019826">
    <property type="entry name" value="Carboxylesterase_B_AS"/>
</dbReference>
<dbReference type="GO" id="GO:0016787">
    <property type="term" value="F:hydrolase activity"/>
    <property type="evidence" value="ECO:0007669"/>
    <property type="project" value="UniProtKB-KW"/>
</dbReference>
<evidence type="ECO:0000256" key="3">
    <source>
        <dbReference type="RuleBase" id="RU361235"/>
    </source>
</evidence>
<comment type="similarity">
    <text evidence="1 3">Belongs to the type-B carboxylesterase/lipase family.</text>
</comment>
<feature type="signal peptide" evidence="3">
    <location>
        <begin position="1"/>
        <end position="20"/>
    </location>
</feature>
<dbReference type="InterPro" id="IPR050309">
    <property type="entry name" value="Type-B_Carboxylest/Lipase"/>
</dbReference>
<dbReference type="PROSITE" id="PS00941">
    <property type="entry name" value="CARBOXYLESTERASE_B_2"/>
    <property type="match status" value="1"/>
</dbReference>
<accession>A0AAN6JJ66</accession>
<evidence type="ECO:0000256" key="1">
    <source>
        <dbReference type="ARBA" id="ARBA00005964"/>
    </source>
</evidence>
<keyword evidence="3" id="KW-0732">Signal</keyword>
<reference evidence="5" key="1">
    <citation type="journal article" date="2023" name="PhytoFront">
        <title>Draft Genome Resources of Seven Strains of Tilletia horrida, Causal Agent of Kernel Smut of Rice.</title>
        <authorList>
            <person name="Khanal S."/>
            <person name="Antony Babu S."/>
            <person name="Zhou X.G."/>
        </authorList>
    </citation>
    <scope>NUCLEOTIDE SEQUENCE</scope>
    <source>
        <strain evidence="5">TX3</strain>
    </source>
</reference>
<dbReference type="InterPro" id="IPR029058">
    <property type="entry name" value="AB_hydrolase_fold"/>
</dbReference>
<dbReference type="AlphaFoldDB" id="A0AAN6JJ66"/>
<dbReference type="PROSITE" id="PS00122">
    <property type="entry name" value="CARBOXYLESTERASE_B_1"/>
    <property type="match status" value="1"/>
</dbReference>
<evidence type="ECO:0000313" key="6">
    <source>
        <dbReference type="Proteomes" id="UP001176521"/>
    </source>
</evidence>
<keyword evidence="6" id="KW-1185">Reference proteome</keyword>
<gene>
    <name evidence="5" type="ORF">OC842_004585</name>
</gene>
<evidence type="ECO:0000313" key="5">
    <source>
        <dbReference type="EMBL" id="KAK0528339.1"/>
    </source>
</evidence>
<feature type="chain" id="PRO_5042672356" description="Carboxylic ester hydrolase" evidence="3">
    <location>
        <begin position="21"/>
        <end position="564"/>
    </location>
</feature>
<comment type="caution">
    <text evidence="5">The sequence shown here is derived from an EMBL/GenBank/DDBJ whole genome shotgun (WGS) entry which is preliminary data.</text>
</comment>
<dbReference type="InterPro" id="IPR002018">
    <property type="entry name" value="CarbesteraseB"/>
</dbReference>
<evidence type="ECO:0000256" key="2">
    <source>
        <dbReference type="ARBA" id="ARBA00022801"/>
    </source>
</evidence>
<proteinExistence type="inferred from homology"/>
<evidence type="ECO:0000259" key="4">
    <source>
        <dbReference type="Pfam" id="PF00135"/>
    </source>
</evidence>
<dbReference type="PANTHER" id="PTHR11559">
    <property type="entry name" value="CARBOXYLESTERASE"/>
    <property type="match status" value="1"/>
</dbReference>
<dbReference type="Pfam" id="PF00135">
    <property type="entry name" value="COesterase"/>
    <property type="match status" value="1"/>
</dbReference>